<dbReference type="InterPro" id="IPR001227">
    <property type="entry name" value="Ac_transferase_dom_sf"/>
</dbReference>
<dbReference type="Gene3D" id="3.40.47.10">
    <property type="match status" value="1"/>
</dbReference>
<evidence type="ECO:0000256" key="4">
    <source>
        <dbReference type="ARBA" id="ARBA00022679"/>
    </source>
</evidence>
<dbReference type="GO" id="GO:0006633">
    <property type="term" value="P:fatty acid biosynthetic process"/>
    <property type="evidence" value="ECO:0007669"/>
    <property type="project" value="InterPro"/>
</dbReference>
<protein>
    <submittedName>
        <fullName evidence="7">Polyketide synthase</fullName>
    </submittedName>
</protein>
<dbReference type="EMBL" id="BMXR01000011">
    <property type="protein sequence ID" value="GGX67908.1"/>
    <property type="molecule type" value="Genomic_DNA"/>
</dbReference>
<dbReference type="GO" id="GO:0004315">
    <property type="term" value="F:3-oxoacyl-[acyl-carrier-protein] synthase activity"/>
    <property type="evidence" value="ECO:0007669"/>
    <property type="project" value="InterPro"/>
</dbReference>
<evidence type="ECO:0000313" key="7">
    <source>
        <dbReference type="EMBL" id="GGX67908.1"/>
    </source>
</evidence>
<dbReference type="InterPro" id="IPR020841">
    <property type="entry name" value="PKS_Beta-ketoAc_synthase_dom"/>
</dbReference>
<evidence type="ECO:0000256" key="1">
    <source>
        <dbReference type="ARBA" id="ARBA00005194"/>
    </source>
</evidence>
<dbReference type="RefSeq" id="WP_189611977.1">
    <property type="nucleotide sequence ID" value="NZ_BMXR01000011.1"/>
</dbReference>
<dbReference type="GO" id="GO:0005886">
    <property type="term" value="C:plasma membrane"/>
    <property type="evidence" value="ECO:0007669"/>
    <property type="project" value="TreeGrafter"/>
</dbReference>
<dbReference type="Pfam" id="PF00109">
    <property type="entry name" value="ketoacyl-synt"/>
    <property type="match status" value="1"/>
</dbReference>
<evidence type="ECO:0000256" key="3">
    <source>
        <dbReference type="ARBA" id="ARBA00022553"/>
    </source>
</evidence>
<dbReference type="Pfam" id="PF02801">
    <property type="entry name" value="Ketoacyl-synt_C"/>
    <property type="match status" value="1"/>
</dbReference>
<evidence type="ECO:0000256" key="2">
    <source>
        <dbReference type="ARBA" id="ARBA00022450"/>
    </source>
</evidence>
<evidence type="ECO:0000259" key="6">
    <source>
        <dbReference type="PROSITE" id="PS52004"/>
    </source>
</evidence>
<dbReference type="GO" id="GO:0071770">
    <property type="term" value="P:DIM/DIP cell wall layer assembly"/>
    <property type="evidence" value="ECO:0007669"/>
    <property type="project" value="TreeGrafter"/>
</dbReference>
<dbReference type="InterPro" id="IPR016039">
    <property type="entry name" value="Thiolase-like"/>
</dbReference>
<dbReference type="SUPFAM" id="SSF53901">
    <property type="entry name" value="Thiolase-like"/>
    <property type="match status" value="1"/>
</dbReference>
<dbReference type="InterPro" id="IPR014043">
    <property type="entry name" value="Acyl_transferase_dom"/>
</dbReference>
<keyword evidence="8" id="KW-1185">Reference proteome</keyword>
<dbReference type="SUPFAM" id="SSF55048">
    <property type="entry name" value="Probable ACP-binding domain of malonyl-CoA ACP transacylase"/>
    <property type="match status" value="1"/>
</dbReference>
<feature type="domain" description="Ketosynthase family 3 (KS3)" evidence="6">
    <location>
        <begin position="2"/>
        <end position="462"/>
    </location>
</feature>
<dbReference type="Gene3D" id="3.10.129.110">
    <property type="entry name" value="Polyketide synthase dehydratase"/>
    <property type="match status" value="1"/>
</dbReference>
<dbReference type="PANTHER" id="PTHR43775:SF37">
    <property type="entry name" value="SI:DKEY-61P9.11"/>
    <property type="match status" value="1"/>
</dbReference>
<dbReference type="Pfam" id="PF00698">
    <property type="entry name" value="Acyl_transf_1"/>
    <property type="match status" value="1"/>
</dbReference>
<dbReference type="GO" id="GO:0004312">
    <property type="term" value="F:fatty acid synthase activity"/>
    <property type="evidence" value="ECO:0007669"/>
    <property type="project" value="TreeGrafter"/>
</dbReference>
<dbReference type="InterPro" id="IPR014031">
    <property type="entry name" value="Ketoacyl_synth_C"/>
</dbReference>
<dbReference type="Gene3D" id="3.90.470.20">
    <property type="entry name" value="4'-phosphopantetheinyl transferase domain"/>
    <property type="match status" value="2"/>
</dbReference>
<dbReference type="SUPFAM" id="SSF52151">
    <property type="entry name" value="FabD/lysophospholipase-like"/>
    <property type="match status" value="1"/>
</dbReference>
<gene>
    <name evidence="7" type="ORF">GCM10007392_39510</name>
</gene>
<dbReference type="InterPro" id="IPR037143">
    <property type="entry name" value="4-PPantetheinyl_Trfase_dom_sf"/>
</dbReference>
<evidence type="ECO:0000256" key="5">
    <source>
        <dbReference type="SAM" id="MobiDB-lite"/>
    </source>
</evidence>
<evidence type="ECO:0000313" key="8">
    <source>
        <dbReference type="Proteomes" id="UP000626148"/>
    </source>
</evidence>
<dbReference type="InterPro" id="IPR049551">
    <property type="entry name" value="PKS_DH_C"/>
</dbReference>
<dbReference type="GO" id="GO:0000287">
    <property type="term" value="F:magnesium ion binding"/>
    <property type="evidence" value="ECO:0007669"/>
    <property type="project" value="InterPro"/>
</dbReference>
<comment type="pathway">
    <text evidence="1">Lipid metabolism; fatty acid biosynthesis.</text>
</comment>
<dbReference type="PROSITE" id="PS00606">
    <property type="entry name" value="KS3_1"/>
    <property type="match status" value="1"/>
</dbReference>
<dbReference type="SMART" id="SM00827">
    <property type="entry name" value="PKS_AT"/>
    <property type="match status" value="1"/>
</dbReference>
<dbReference type="InterPro" id="IPR014030">
    <property type="entry name" value="Ketoacyl_synth_N"/>
</dbReference>
<dbReference type="InterPro" id="IPR018201">
    <property type="entry name" value="Ketoacyl_synth_AS"/>
</dbReference>
<name>A0A918NG22_9GAMM</name>
<dbReference type="GO" id="GO:0005737">
    <property type="term" value="C:cytoplasm"/>
    <property type="evidence" value="ECO:0007669"/>
    <property type="project" value="TreeGrafter"/>
</dbReference>
<keyword evidence="3" id="KW-0597">Phosphoprotein</keyword>
<dbReference type="InterPro" id="IPR050091">
    <property type="entry name" value="PKS_NRPS_Biosynth_Enz"/>
</dbReference>
<reference evidence="7" key="2">
    <citation type="submission" date="2020-09" db="EMBL/GenBank/DDBJ databases">
        <authorList>
            <person name="Sun Q."/>
            <person name="Kim S."/>
        </authorList>
    </citation>
    <scope>NUCLEOTIDE SEQUENCE</scope>
    <source>
        <strain evidence="7">KCTC 22169</strain>
    </source>
</reference>
<dbReference type="Gene3D" id="3.40.366.10">
    <property type="entry name" value="Malonyl-Coenzyme A Acyl Carrier Protein, domain 2"/>
    <property type="match status" value="1"/>
</dbReference>
<dbReference type="PROSITE" id="PS52004">
    <property type="entry name" value="KS3_2"/>
    <property type="match status" value="1"/>
</dbReference>
<sequence>MTFKVAIIGMACRFPGASDTETFWRNIRSGVDAVSDYPMRERWGQPDAFYDPAHGPAMDRTYCRRGGVVSGLTFNPMEYGIVPREVEEADAEQFVMLDLAREALAEAGVDHHSRGRAPLDTGVIIGRTLSFGPVVLRFIDRLKMLPQIETMLRTHCPSLKESELNRFSEQFLAERGAGFEHSQARNLVPGFTAARIANRLNLRGPNYILDAACASSLIALESAIQQLEQGSCDMMLAGGIHLPISHTFWSLFSSMGALSQRETITPFDQGADGLLLGEGAGLVLLKPLETALADGNRIHAVIEGVGSCSDGRAESLLAPYSYGQVKAIENAWRKTDLDPARLDYLECHGTGMPRGDEVESQSIRSFYGEHLKGRDTPMGSVKSMIGHTLGAAGIAGVIKTACALRDGVVPPSLHCERVREDLAEARFHVPGQARPWSGNGPRLAGVSAFGFGGINGHAVLSEAPQARTRGATVGGTAVGGWRPSPASRETLLALARPDVDALLDALDRGDRDPGSGPCRLVVIDPTPERVAKARRLVVRGKACQGRQDIFFSPHGVLQEGGQVAFLFPGLGDQVNPEFRALADRIGLDLSHLERDADTDLIRQSVDSVLSSYTLCRALETFGVRADAMVGHSLGEWISCVASGLIDEDTPVALTREFAGLSDRFMGRGYHLLAVWCGADDLHDRLADIDDLHIAVDNCPRHTVLCGSRSALDQAEARLQADGVLAFDLGIEAASHSPFIRESLSLIRPVVDKVTVHSPRVQLWSSSLAAPFPKTTEAVRDTLYETMARPVRFRDVIEAMYQDGVRAFVQMGNAGLTGFVNDTLAGRPGLTLDAAGRDKSPEQMLRRIAAGLFVEGRAVELEAVGFVTEAPGTDTVTPPRGVTVSLDPALVEKTRLPEPPLPAPGVAATTRPPAAESGAYAEALHRSLARFQHSQQAVLSAYSATPAQAGSAPTPDARAPEPKPEPVAAPAPEPEVLYRETLAIDHDRYPELFDHEIYKAPPGAGIAERSAVVPMTMMIELACDVIQRAVPERVVIAVDKVLSFRFVTVTEPLRLEARVYRKGEHRYSVVVGDHFSCVVDTADTWPDAPRVQAEDWTIDREVPATNPIPFERVYHDRWLFHGPKYQGLIEAPRLGERGALGRTIAAGGKGALLDGAFQMSGLWFYSFHKDNNVVLPLKIERVELFASFAELQASREPYDCRMSVDRIGDNEFVYSVELARQGRVMLRAHQFNGRRFEMKHSLQDVFRSPERRGTLCQQPAPDVFVFRFDYQTNWSRVWLTNNFLGLEEQQRVESAKTIHRRNALLMGSIVAKDAVKDWLFQRYPALETLFPRELHIEHDDKGAPRVVSPLEKHPIEVSISRKPSLAAAIVGGDTKVGIDLETIETRGDEFERMTFDAIETAFFDTKPASERPFWQTLFWTAKEAFGKYRGTGLAGAPKRISVRAVYAEGDGWTGQVAGRIFHSRQLDEDTVLTWVR</sequence>
<dbReference type="CDD" id="cd00833">
    <property type="entry name" value="PKS"/>
    <property type="match status" value="1"/>
</dbReference>
<dbReference type="InterPro" id="IPR032821">
    <property type="entry name" value="PKS_assoc"/>
</dbReference>
<organism evidence="7 8">
    <name type="scientific">Saccharospirillum salsuginis</name>
    <dbReference type="NCBI Taxonomy" id="418750"/>
    <lineage>
        <taxon>Bacteria</taxon>
        <taxon>Pseudomonadati</taxon>
        <taxon>Pseudomonadota</taxon>
        <taxon>Gammaproteobacteria</taxon>
        <taxon>Oceanospirillales</taxon>
        <taxon>Saccharospirillaceae</taxon>
        <taxon>Saccharospirillum</taxon>
    </lineage>
</organism>
<dbReference type="SUPFAM" id="SSF56214">
    <property type="entry name" value="4'-phosphopantetheinyl transferase"/>
    <property type="match status" value="2"/>
</dbReference>
<comment type="caution">
    <text evidence="7">The sequence shown here is derived from an EMBL/GenBank/DDBJ whole genome shotgun (WGS) entry which is preliminary data.</text>
</comment>
<dbReference type="Proteomes" id="UP000626148">
    <property type="component" value="Unassembled WGS sequence"/>
</dbReference>
<dbReference type="InterPro" id="IPR016035">
    <property type="entry name" value="Acyl_Trfase/lysoPLipase"/>
</dbReference>
<dbReference type="PANTHER" id="PTHR43775">
    <property type="entry name" value="FATTY ACID SYNTHASE"/>
    <property type="match status" value="1"/>
</dbReference>
<feature type="region of interest" description="Disordered" evidence="5">
    <location>
        <begin position="941"/>
        <end position="971"/>
    </location>
</feature>
<dbReference type="GO" id="GO:0008897">
    <property type="term" value="F:holo-[acyl-carrier-protein] synthase activity"/>
    <property type="evidence" value="ECO:0007669"/>
    <property type="project" value="InterPro"/>
</dbReference>
<dbReference type="InterPro" id="IPR042104">
    <property type="entry name" value="PKS_dehydratase_sf"/>
</dbReference>
<dbReference type="InterPro" id="IPR016036">
    <property type="entry name" value="Malonyl_transacylase_ACP-bd"/>
</dbReference>
<reference evidence="7" key="1">
    <citation type="journal article" date="2014" name="Int. J. Syst. Evol. Microbiol.">
        <title>Complete genome sequence of Corynebacterium casei LMG S-19264T (=DSM 44701T), isolated from a smear-ripened cheese.</title>
        <authorList>
            <consortium name="US DOE Joint Genome Institute (JGI-PGF)"/>
            <person name="Walter F."/>
            <person name="Albersmeier A."/>
            <person name="Kalinowski J."/>
            <person name="Ruckert C."/>
        </authorList>
    </citation>
    <scope>NUCLEOTIDE SEQUENCE</scope>
    <source>
        <strain evidence="7">KCTC 22169</strain>
    </source>
</reference>
<proteinExistence type="predicted"/>
<dbReference type="InterPro" id="IPR008278">
    <property type="entry name" value="4-PPantetheinyl_Trfase_dom"/>
</dbReference>
<accession>A0A918NG22</accession>
<dbReference type="Pfam" id="PF01648">
    <property type="entry name" value="ACPS"/>
    <property type="match status" value="1"/>
</dbReference>
<dbReference type="Pfam" id="PF14765">
    <property type="entry name" value="PS-DH"/>
    <property type="match status" value="1"/>
</dbReference>
<keyword evidence="2" id="KW-0596">Phosphopantetheine</keyword>
<dbReference type="SMART" id="SM00825">
    <property type="entry name" value="PKS_KS"/>
    <property type="match status" value="1"/>
</dbReference>
<dbReference type="Pfam" id="PF16197">
    <property type="entry name" value="KAsynt_C_assoc"/>
    <property type="match status" value="1"/>
</dbReference>
<keyword evidence="4" id="KW-0808">Transferase</keyword>